<keyword evidence="2" id="KW-1133">Transmembrane helix</keyword>
<dbReference type="STRING" id="273678.RS84_03252"/>
<reference evidence="3 4" key="1">
    <citation type="submission" date="2015-02" db="EMBL/GenBank/DDBJ databases">
        <title>Draft genome sequences of ten Microbacterium spp. with emphasis on heavy metal contaminated environments.</title>
        <authorList>
            <person name="Corretto E."/>
        </authorList>
    </citation>
    <scope>NUCLEOTIDE SEQUENCE [LARGE SCALE GENOMIC DNA]</scope>
    <source>
        <strain evidence="3 4">SA35</strain>
    </source>
</reference>
<feature type="transmembrane region" description="Helical" evidence="2">
    <location>
        <begin position="58"/>
        <end position="84"/>
    </location>
</feature>
<dbReference type="Proteomes" id="UP000033900">
    <property type="component" value="Unassembled WGS sequence"/>
</dbReference>
<dbReference type="PATRIC" id="fig|273678.4.peg.3244"/>
<dbReference type="RefSeq" id="WP_045258769.1">
    <property type="nucleotide sequence ID" value="NZ_JYJB01000010.1"/>
</dbReference>
<protein>
    <submittedName>
        <fullName evidence="3">Uncharacterized protein</fullName>
    </submittedName>
</protein>
<feature type="region of interest" description="Disordered" evidence="1">
    <location>
        <begin position="87"/>
        <end position="110"/>
    </location>
</feature>
<comment type="caution">
    <text evidence="3">The sequence shown here is derived from an EMBL/GenBank/DDBJ whole genome shotgun (WGS) entry which is preliminary data.</text>
</comment>
<evidence type="ECO:0000313" key="4">
    <source>
        <dbReference type="Proteomes" id="UP000033900"/>
    </source>
</evidence>
<name>A0A0M2HNV2_9MICO</name>
<organism evidence="3 4">
    <name type="scientific">Microbacterium hydrocarbonoxydans</name>
    <dbReference type="NCBI Taxonomy" id="273678"/>
    <lineage>
        <taxon>Bacteria</taxon>
        <taxon>Bacillati</taxon>
        <taxon>Actinomycetota</taxon>
        <taxon>Actinomycetes</taxon>
        <taxon>Micrococcales</taxon>
        <taxon>Microbacteriaceae</taxon>
        <taxon>Microbacterium</taxon>
    </lineage>
</organism>
<keyword evidence="2" id="KW-0472">Membrane</keyword>
<keyword evidence="4" id="KW-1185">Reference proteome</keyword>
<evidence type="ECO:0000313" key="3">
    <source>
        <dbReference type="EMBL" id="KJL46613.1"/>
    </source>
</evidence>
<feature type="compositionally biased region" description="Pro residues" evidence="1">
    <location>
        <begin position="17"/>
        <end position="43"/>
    </location>
</feature>
<accession>A0A0M2HNV2</accession>
<dbReference type="EMBL" id="JYJB01000010">
    <property type="protein sequence ID" value="KJL46613.1"/>
    <property type="molecule type" value="Genomic_DNA"/>
</dbReference>
<feature type="region of interest" description="Disordered" evidence="1">
    <location>
        <begin position="1"/>
        <end position="50"/>
    </location>
</feature>
<evidence type="ECO:0000256" key="2">
    <source>
        <dbReference type="SAM" id="Phobius"/>
    </source>
</evidence>
<gene>
    <name evidence="3" type="ORF">RS84_03252</name>
</gene>
<sequence length="313" mass="32887">MTTDEPRPDPLQQRVPLAPPVFAPPLTPAEPAVPLPQQTPPQAAPADAPAPRRRNTAVIALAIACSVLLLATLGLGATTAMLLLGGGSTSAPESSPAPTSTTTGTATTDADATVQGFPVRVFSDLRVHHFALSTGTGVPTLYALVTNTSSNQVAKTSFDITAYDADGRVIDRTLDIFYLLPDQTSMLDAGFLTDIDDLDHFTIEQLDIEWIDPAITGGATISEARTGDGYVEADLASTLSTSAEYTEVYAAVFVDDKIVGVCYDLVDFPASAGTLTVSCGLDSAWSDDEVDVEDLPADAEVDVFLKIDYTFGE</sequence>
<proteinExistence type="predicted"/>
<dbReference type="AlphaFoldDB" id="A0A0M2HNV2"/>
<dbReference type="OrthoDB" id="9858589at2"/>
<evidence type="ECO:0000256" key="1">
    <source>
        <dbReference type="SAM" id="MobiDB-lite"/>
    </source>
</evidence>
<keyword evidence="2" id="KW-0812">Transmembrane</keyword>